<feature type="transmembrane region" description="Helical" evidence="19">
    <location>
        <begin position="182"/>
        <end position="205"/>
    </location>
</feature>
<evidence type="ECO:0000256" key="8">
    <source>
        <dbReference type="ARBA" id="ARBA00022679"/>
    </source>
</evidence>
<comment type="function">
    <text evidence="17">UDP-N-acetylglucosamine--dolichyl-phosphate N-acetylglucosaminephosphotransferase that operates in the biosynthetic pathway of dolichol-linked oligosaccharides, the glycan precursors employed in protein asparagine (N)-glycosylation. The assembly of dolichol-linked oligosaccharides begins on the cytosolic side of the endoplasmic reticulum membrane and finishes in its lumen. The sequential addition of sugars to dolichol pyrophosphate produces dolichol-linked oligosaccharides containing fourteen sugars, including two GlcNAcs, nine mannoses and three glucoses. Once assembled, the oligosaccharide is transferred from the lipid to nascent proteins by oligosaccharyltransferases. Catalyzes the initial step of dolichol-linked oligosaccharide biosynthesis, transfering GlcNAc-1-P from cytosolic UDP-GlcNAc onto the carrier lipid dolichyl phosphate (P-dolichol), yielding GlcNAc-P-P-dolichol embedded in the cytoplasmic leaflet of the endoplasmic reticulum membrane.</text>
</comment>
<evidence type="ECO:0000313" key="20">
    <source>
        <dbReference type="EMBL" id="TKA77347.1"/>
    </source>
</evidence>
<sequence length="946" mass="103549">MQDLTPPETYTLSALSLLCLAILTNAWLRDGEPLLASLAISGLAFAFTYALIRWTGDVFLRRGYKGRDLSKRNGEAMGLVCALVYLLALVNFLPFAFKRDLVEVTAGLAVGGVGGGGGGKEERVLEAQDLEMGRFLHRFPLEKVTFRHNPISSYGFAYGTLASVTLLGILDDSFDMRWRHKFFIPAFAALPMLALYFVDFGVTHVVVPSPLRPYLGELVDLGACYYLYMAAIAIFCPNCINILAGVNGIEVGQSLVIAGLIVLNDLLYILPSTTVPHPPHPAVASHLFSTYLLLPFLGVSLALLRHNWFPARVFVGDTYCYFAGMVFAVVGILGHFSKTLLLLFLPQIFNFLYSAPQLFALVPCPRHRLPRFNARTGLLEPSVASFTEEKPLRPVVGEVLKLLHRVKLLRVEVNGAGRVTETSNFTLLNLWLVWRGPLREDRLAMEILGMQTVVGLLGLWVRHSLALLLFTTDNRMFTYSAAAAATALLLRVAAATDVFAHFMVQNAYAYDVGQWKTDIASAQQIGIDGFALNWIPPDCVTGLGWTVDRIDDAFTAAEAMGFQLIYSFDMSYSTCNVYWNQSFMGDMISKYADSSATYRWNNNILVSTYGGDQVTEYGNEFFQGLKSGLSGSSAITLAPGLTTFSMAAASSGGDPASSASDMLSQYSAADGYLNWQAWPLNVQQNISTSADDAFQSALKSSGRSGPYMMTVSPWQYKDLNDGNPLDSWVAYSDTLFVDRFAQLTGDNAIKPDIIELLTWNDFCESHYLRDLPSETDTAATDYVELGDMGGYVWGQNHAPWRIIAKYYLAWMKTGSPPPITMDQVVYWHRIHPKTAVCTGGSSTAIRNNMMPADAVFAWALVSQDSTISMSVGSNQYWTFEAGPSGPSMGMVPFPVDIDGVVAEVAIVRGGQTVQSGNSSQALSSDCSWQNFNPVVNLVGPGINSGS</sequence>
<dbReference type="InterPro" id="IPR005197">
    <property type="entry name" value="Glyco_hydro_71"/>
</dbReference>
<keyword evidence="8" id="KW-0808">Transferase</keyword>
<comment type="caution">
    <text evidence="20">The sequence shown here is derived from an EMBL/GenBank/DDBJ whole genome shotgun (WGS) entry which is preliminary data.</text>
</comment>
<keyword evidence="13 19" id="KW-1133">Transmembrane helix</keyword>
<dbReference type="GO" id="GO:0003975">
    <property type="term" value="F:UDP-N-acetylglucosamine-dolichyl-phosphate N-acetylglucosaminephosphotransferase activity"/>
    <property type="evidence" value="ECO:0007669"/>
    <property type="project" value="UniProtKB-EC"/>
</dbReference>
<keyword evidence="12" id="KW-0460">Magnesium</keyword>
<keyword evidence="14 19" id="KW-0472">Membrane</keyword>
<gene>
    <name evidence="20" type="ORF">B0A55_03412</name>
</gene>
<proteinExistence type="inferred from homology"/>
<feature type="transmembrane region" description="Helical" evidence="19">
    <location>
        <begin position="225"/>
        <end position="244"/>
    </location>
</feature>
<evidence type="ECO:0000256" key="16">
    <source>
        <dbReference type="ARBA" id="ARBA00033238"/>
    </source>
</evidence>
<dbReference type="EC" id="2.7.8.15" evidence="5"/>
<dbReference type="OrthoDB" id="3257981at2759"/>
<dbReference type="GO" id="GO:0005789">
    <property type="term" value="C:endoplasmic reticulum membrane"/>
    <property type="evidence" value="ECO:0007669"/>
    <property type="project" value="UniProtKB-SubCell"/>
</dbReference>
<feature type="transmembrane region" description="Helical" evidence="19">
    <location>
        <begin position="316"/>
        <end position="334"/>
    </location>
</feature>
<dbReference type="UniPathway" id="UPA00378"/>
<evidence type="ECO:0000256" key="1">
    <source>
        <dbReference type="ARBA" id="ARBA00001946"/>
    </source>
</evidence>
<dbReference type="CDD" id="cd06855">
    <property type="entry name" value="GT_GPT_euk"/>
    <property type="match status" value="1"/>
</dbReference>
<evidence type="ECO:0000256" key="3">
    <source>
        <dbReference type="ARBA" id="ARBA00004922"/>
    </source>
</evidence>
<dbReference type="STRING" id="329884.A0A4U0XM10"/>
<comment type="similarity">
    <text evidence="4">Belongs to the glycosyltransferase 4 family.</text>
</comment>
<dbReference type="Gene3D" id="3.20.20.80">
    <property type="entry name" value="Glycosidases"/>
    <property type="match status" value="1"/>
</dbReference>
<keyword evidence="7" id="KW-0328">Glycosyltransferase</keyword>
<evidence type="ECO:0000313" key="21">
    <source>
        <dbReference type="Proteomes" id="UP000309340"/>
    </source>
</evidence>
<name>A0A4U0XM10_9PEZI</name>
<dbReference type="GO" id="GO:0051118">
    <property type="term" value="F:glucan endo-1,3-alpha-glucosidase activity"/>
    <property type="evidence" value="ECO:0007669"/>
    <property type="project" value="InterPro"/>
</dbReference>
<keyword evidence="9 19" id="KW-0812">Transmembrane</keyword>
<dbReference type="GO" id="GO:0006488">
    <property type="term" value="P:dolichol-linked oligosaccharide biosynthetic process"/>
    <property type="evidence" value="ECO:0007669"/>
    <property type="project" value="InterPro"/>
</dbReference>
<organism evidence="20 21">
    <name type="scientific">Friedmanniomyces simplex</name>
    <dbReference type="NCBI Taxonomy" id="329884"/>
    <lineage>
        <taxon>Eukaryota</taxon>
        <taxon>Fungi</taxon>
        <taxon>Dikarya</taxon>
        <taxon>Ascomycota</taxon>
        <taxon>Pezizomycotina</taxon>
        <taxon>Dothideomycetes</taxon>
        <taxon>Dothideomycetidae</taxon>
        <taxon>Mycosphaerellales</taxon>
        <taxon>Teratosphaeriaceae</taxon>
        <taxon>Friedmanniomyces</taxon>
    </lineage>
</organism>
<protein>
    <recommendedName>
        <fullName evidence="6">UDP-N-acetylglucosamine--dolichyl-phosphate N-acetylglucosaminephosphotransferase</fullName>
        <ecNumber evidence="5">2.7.8.15</ecNumber>
    </recommendedName>
    <alternativeName>
        <fullName evidence="15">GlcNAc-1-P transferase</fullName>
    </alternativeName>
    <alternativeName>
        <fullName evidence="16">N-acetylglucosamine-1-phosphate transferase</fullName>
    </alternativeName>
</protein>
<evidence type="ECO:0000256" key="7">
    <source>
        <dbReference type="ARBA" id="ARBA00022676"/>
    </source>
</evidence>
<keyword evidence="11" id="KW-0256">Endoplasmic reticulum</keyword>
<evidence type="ECO:0000256" key="4">
    <source>
        <dbReference type="ARBA" id="ARBA00009317"/>
    </source>
</evidence>
<evidence type="ECO:0000256" key="6">
    <source>
        <dbReference type="ARBA" id="ARBA00017659"/>
    </source>
</evidence>
<evidence type="ECO:0000256" key="5">
    <source>
        <dbReference type="ARBA" id="ARBA00013225"/>
    </source>
</evidence>
<evidence type="ECO:0000256" key="19">
    <source>
        <dbReference type="SAM" id="Phobius"/>
    </source>
</evidence>
<evidence type="ECO:0000256" key="17">
    <source>
        <dbReference type="ARBA" id="ARBA00044717"/>
    </source>
</evidence>
<comment type="cofactor">
    <cofactor evidence="1">
        <name>Mg(2+)</name>
        <dbReference type="ChEBI" id="CHEBI:18420"/>
    </cofactor>
</comment>
<evidence type="ECO:0000256" key="2">
    <source>
        <dbReference type="ARBA" id="ARBA00004477"/>
    </source>
</evidence>
<dbReference type="InterPro" id="IPR000715">
    <property type="entry name" value="Glycosyl_transferase_4"/>
</dbReference>
<evidence type="ECO:0000256" key="18">
    <source>
        <dbReference type="ARBA" id="ARBA00045078"/>
    </source>
</evidence>
<dbReference type="GO" id="GO:0046872">
    <property type="term" value="F:metal ion binding"/>
    <property type="evidence" value="ECO:0007669"/>
    <property type="project" value="UniProtKB-KW"/>
</dbReference>
<reference evidence="20 21" key="1">
    <citation type="submission" date="2017-03" db="EMBL/GenBank/DDBJ databases">
        <title>Genomes of endolithic fungi from Antarctica.</title>
        <authorList>
            <person name="Coleine C."/>
            <person name="Masonjones S."/>
            <person name="Stajich J.E."/>
        </authorList>
    </citation>
    <scope>NUCLEOTIDE SEQUENCE [LARGE SCALE GENOMIC DNA]</scope>
    <source>
        <strain evidence="20 21">CCFEE 5184</strain>
    </source>
</reference>
<evidence type="ECO:0000256" key="11">
    <source>
        <dbReference type="ARBA" id="ARBA00022824"/>
    </source>
</evidence>
<dbReference type="PANTHER" id="PTHR10571:SF0">
    <property type="entry name" value="UDP-N-ACETYLGLUCOSAMINE--DOLICHYL-PHOSPHATE N-ACETYLGLUCOSAMINEPHOSPHOTRANSFERASE"/>
    <property type="match status" value="1"/>
</dbReference>
<dbReference type="PANTHER" id="PTHR10571">
    <property type="entry name" value="UDP-N-ACETYLGLUCOSAMINE--DOLICHYL-PHOSPHATE N-ACETYLGLUCOSAMINEPHOSPHOTRANSFERASE"/>
    <property type="match status" value="1"/>
</dbReference>
<evidence type="ECO:0000256" key="9">
    <source>
        <dbReference type="ARBA" id="ARBA00022692"/>
    </source>
</evidence>
<feature type="transmembrane region" description="Helical" evidence="19">
    <location>
        <begin position="251"/>
        <end position="270"/>
    </location>
</feature>
<feature type="transmembrane region" description="Helical" evidence="19">
    <location>
        <begin position="282"/>
        <end position="304"/>
    </location>
</feature>
<comment type="subcellular location">
    <subcellularLocation>
        <location evidence="2">Endoplasmic reticulum membrane</location>
        <topology evidence="2">Multi-pass membrane protein</topology>
    </subcellularLocation>
</comment>
<feature type="transmembrane region" description="Helical" evidence="19">
    <location>
        <begin position="34"/>
        <end position="55"/>
    </location>
</feature>
<feature type="transmembrane region" description="Helical" evidence="19">
    <location>
        <begin position="76"/>
        <end position="97"/>
    </location>
</feature>
<evidence type="ECO:0000256" key="15">
    <source>
        <dbReference type="ARBA" id="ARBA00029567"/>
    </source>
</evidence>
<keyword evidence="21" id="KW-1185">Reference proteome</keyword>
<dbReference type="Pfam" id="PF03659">
    <property type="entry name" value="Glyco_hydro_71"/>
    <property type="match status" value="1"/>
</dbReference>
<dbReference type="EMBL" id="NAJQ01000140">
    <property type="protein sequence ID" value="TKA77347.1"/>
    <property type="molecule type" value="Genomic_DNA"/>
</dbReference>
<comment type="catalytic activity">
    <reaction evidence="18">
        <text>a di-trans,poly-cis-dolichyl phosphate + UDP-N-acetyl-alpha-D-glucosamine = an N-acetyl-alpha-D-glucosaminyl-diphospho-di-trans,poly-cis-dolichol + UMP</text>
        <dbReference type="Rhea" id="RHEA:13289"/>
        <dbReference type="Rhea" id="RHEA-COMP:19498"/>
        <dbReference type="Rhea" id="RHEA-COMP:19507"/>
        <dbReference type="ChEBI" id="CHEBI:57683"/>
        <dbReference type="ChEBI" id="CHEBI:57705"/>
        <dbReference type="ChEBI" id="CHEBI:57865"/>
        <dbReference type="ChEBI" id="CHEBI:58427"/>
        <dbReference type="EC" id="2.7.8.15"/>
    </reaction>
    <physiologicalReaction direction="left-to-right" evidence="18">
        <dbReference type="Rhea" id="RHEA:13290"/>
    </physiologicalReaction>
</comment>
<comment type="pathway">
    <text evidence="3">Protein modification; protein glycosylation.</text>
</comment>
<accession>A0A4U0XM10</accession>
<evidence type="ECO:0000256" key="10">
    <source>
        <dbReference type="ARBA" id="ARBA00022723"/>
    </source>
</evidence>
<dbReference type="AlphaFoldDB" id="A0A4U0XM10"/>
<evidence type="ECO:0000256" key="13">
    <source>
        <dbReference type="ARBA" id="ARBA00022989"/>
    </source>
</evidence>
<dbReference type="Pfam" id="PF00953">
    <property type="entry name" value="Glycos_transf_4"/>
    <property type="match status" value="1"/>
</dbReference>
<dbReference type="CDD" id="cd11577">
    <property type="entry name" value="GH71"/>
    <property type="match status" value="1"/>
</dbReference>
<dbReference type="InterPro" id="IPR033895">
    <property type="entry name" value="GPT"/>
</dbReference>
<feature type="transmembrane region" description="Helical" evidence="19">
    <location>
        <begin position="12"/>
        <end position="28"/>
    </location>
</feature>
<evidence type="ECO:0000256" key="14">
    <source>
        <dbReference type="ARBA" id="ARBA00023136"/>
    </source>
</evidence>
<dbReference type="GO" id="GO:0016757">
    <property type="term" value="F:glycosyltransferase activity"/>
    <property type="evidence" value="ECO:0007669"/>
    <property type="project" value="UniProtKB-KW"/>
</dbReference>
<evidence type="ECO:0000256" key="12">
    <source>
        <dbReference type="ARBA" id="ARBA00022842"/>
    </source>
</evidence>
<keyword evidence="10" id="KW-0479">Metal-binding</keyword>
<dbReference type="Proteomes" id="UP000309340">
    <property type="component" value="Unassembled WGS sequence"/>
</dbReference>